<dbReference type="GO" id="GO:0003723">
    <property type="term" value="F:RNA binding"/>
    <property type="evidence" value="ECO:0007669"/>
    <property type="project" value="UniProtKB-UniRule"/>
</dbReference>
<name>A0AAD9JHD5_9ANNE</name>
<keyword evidence="1 2" id="KW-0694">RNA-binding</keyword>
<dbReference type="InterPro" id="IPR000504">
    <property type="entry name" value="RRM_dom"/>
</dbReference>
<dbReference type="Pfam" id="PF14709">
    <property type="entry name" value="DND1_DSRM"/>
    <property type="match status" value="1"/>
</dbReference>
<dbReference type="Gene3D" id="3.30.70.330">
    <property type="match status" value="1"/>
</dbReference>
<dbReference type="EMBL" id="JAODUP010000304">
    <property type="protein sequence ID" value="KAK2153213.1"/>
    <property type="molecule type" value="Genomic_DNA"/>
</dbReference>
<gene>
    <name evidence="4" type="ORF">LSH36_304g04009</name>
</gene>
<dbReference type="AlphaFoldDB" id="A0AAD9JHD5"/>
<evidence type="ECO:0000313" key="5">
    <source>
        <dbReference type="Proteomes" id="UP001208570"/>
    </source>
</evidence>
<dbReference type="PANTHER" id="PTHR21245">
    <property type="entry name" value="HETEROGENEOUS NUCLEAR RIBONUCLEOPROTEIN"/>
    <property type="match status" value="1"/>
</dbReference>
<dbReference type="CDD" id="cd12251">
    <property type="entry name" value="RRM3_hnRNPR_like"/>
    <property type="match status" value="1"/>
</dbReference>
<dbReference type="SUPFAM" id="SSF54768">
    <property type="entry name" value="dsRNA-binding domain-like"/>
    <property type="match status" value="1"/>
</dbReference>
<evidence type="ECO:0000256" key="1">
    <source>
        <dbReference type="ARBA" id="ARBA00022884"/>
    </source>
</evidence>
<evidence type="ECO:0000259" key="3">
    <source>
        <dbReference type="PROSITE" id="PS50102"/>
    </source>
</evidence>
<dbReference type="InterPro" id="IPR012677">
    <property type="entry name" value="Nucleotide-bd_a/b_plait_sf"/>
</dbReference>
<dbReference type="SMART" id="SM00360">
    <property type="entry name" value="RRM"/>
    <property type="match status" value="1"/>
</dbReference>
<sequence length="406" mass="43778">MSKVKILYVRNLMLSTSEETLEHVFNQAVGKENAIDRVKKLRDYAFIHFKERDDAITAMTKMNGTNLEGTILEVTLAKPVDKSEYVRYTRSGLKVLLSQTVNPTALNNLQYAAVDTTTPILGIPPCYTALAPALTQPTSPVGASKNARSSAAMYGAWRGRGRGAAGTRGAGGIQRTYVPPHMRGYRKLPLDERLYDILPGMELTPTNPYTLKVQYVKNPSQILDEYAQKNGLGTPIYQLHSTVGGAVGDVPLFLFKVSLPALAGTVFQPNKLCRTVEDAKNFAAEYVLMQLGVPIEVSPSAETGYHQVPSSVLSPANVSTSPAPTPQATVAAASLYQGRALGPTIPYTLTNGSATATASGLHADLSYTATLPTADDSKTGRYTGVLLYSFLTRGYQAFAPLGYQQF</sequence>
<organism evidence="4 5">
    <name type="scientific">Paralvinella palmiformis</name>
    <dbReference type="NCBI Taxonomy" id="53620"/>
    <lineage>
        <taxon>Eukaryota</taxon>
        <taxon>Metazoa</taxon>
        <taxon>Spiralia</taxon>
        <taxon>Lophotrochozoa</taxon>
        <taxon>Annelida</taxon>
        <taxon>Polychaeta</taxon>
        <taxon>Sedentaria</taxon>
        <taxon>Canalipalpata</taxon>
        <taxon>Terebellida</taxon>
        <taxon>Terebelliformia</taxon>
        <taxon>Alvinellidae</taxon>
        <taxon>Paralvinella</taxon>
    </lineage>
</organism>
<proteinExistence type="predicted"/>
<keyword evidence="5" id="KW-1185">Reference proteome</keyword>
<dbReference type="Pfam" id="PF00076">
    <property type="entry name" value="RRM_1"/>
    <property type="match status" value="1"/>
</dbReference>
<protein>
    <recommendedName>
        <fullName evidence="3">RRM domain-containing protein</fullName>
    </recommendedName>
</protein>
<feature type="domain" description="RRM" evidence="3">
    <location>
        <begin position="5"/>
        <end position="79"/>
    </location>
</feature>
<accession>A0AAD9JHD5</accession>
<dbReference type="Proteomes" id="UP001208570">
    <property type="component" value="Unassembled WGS sequence"/>
</dbReference>
<reference evidence="4" key="1">
    <citation type="journal article" date="2023" name="Mol. Biol. Evol.">
        <title>Third-Generation Sequencing Reveals the Adaptive Role of the Epigenome in Three Deep-Sea Polychaetes.</title>
        <authorList>
            <person name="Perez M."/>
            <person name="Aroh O."/>
            <person name="Sun Y."/>
            <person name="Lan Y."/>
            <person name="Juniper S.K."/>
            <person name="Young C.R."/>
            <person name="Angers B."/>
            <person name="Qian P.Y."/>
        </authorList>
    </citation>
    <scope>NUCLEOTIDE SEQUENCE</scope>
    <source>
        <strain evidence="4">P08H-3</strain>
    </source>
</reference>
<evidence type="ECO:0000256" key="2">
    <source>
        <dbReference type="PROSITE-ProRule" id="PRU00176"/>
    </source>
</evidence>
<evidence type="ECO:0000313" key="4">
    <source>
        <dbReference type="EMBL" id="KAK2153213.1"/>
    </source>
</evidence>
<dbReference type="InterPro" id="IPR035979">
    <property type="entry name" value="RBD_domain_sf"/>
</dbReference>
<comment type="caution">
    <text evidence="4">The sequence shown here is derived from an EMBL/GenBank/DDBJ whole genome shotgun (WGS) entry which is preliminary data.</text>
</comment>
<dbReference type="SUPFAM" id="SSF54928">
    <property type="entry name" value="RNA-binding domain, RBD"/>
    <property type="match status" value="1"/>
</dbReference>
<dbReference type="Gene3D" id="3.30.160.20">
    <property type="match status" value="1"/>
</dbReference>
<dbReference type="PROSITE" id="PS50102">
    <property type="entry name" value="RRM"/>
    <property type="match status" value="1"/>
</dbReference>